<organism evidence="1 2">
    <name type="scientific">Populus alba</name>
    <name type="common">White poplar</name>
    <dbReference type="NCBI Taxonomy" id="43335"/>
    <lineage>
        <taxon>Eukaryota</taxon>
        <taxon>Viridiplantae</taxon>
        <taxon>Streptophyta</taxon>
        <taxon>Embryophyta</taxon>
        <taxon>Tracheophyta</taxon>
        <taxon>Spermatophyta</taxon>
        <taxon>Magnoliopsida</taxon>
        <taxon>eudicotyledons</taxon>
        <taxon>Gunneridae</taxon>
        <taxon>Pentapetalae</taxon>
        <taxon>rosids</taxon>
        <taxon>fabids</taxon>
        <taxon>Malpighiales</taxon>
        <taxon>Salicaceae</taxon>
        <taxon>Saliceae</taxon>
        <taxon>Populus</taxon>
    </lineage>
</organism>
<protein>
    <submittedName>
        <fullName evidence="1">Uncharacterized protein</fullName>
    </submittedName>
</protein>
<gene>
    <name evidence="1" type="ORF">D5086_010411</name>
</gene>
<evidence type="ECO:0000313" key="1">
    <source>
        <dbReference type="EMBL" id="KAL3591771.1"/>
    </source>
</evidence>
<dbReference type="Proteomes" id="UP000309997">
    <property type="component" value="Unassembled WGS sequence"/>
</dbReference>
<dbReference type="EMBL" id="RCHU02000005">
    <property type="protein sequence ID" value="KAL3591771.1"/>
    <property type="molecule type" value="Genomic_DNA"/>
</dbReference>
<accession>A0ACC4CAE8</accession>
<keyword evidence="2" id="KW-1185">Reference proteome</keyword>
<proteinExistence type="predicted"/>
<sequence length="78" mass="8781">MPRPSMSCVVAMLSGDIEVSSVTSKTGYLNYWKFDDTSSFMNDGATRTSDSSHYNLSTSTSFENNTEFYTKHHRSHAQ</sequence>
<name>A0ACC4CAE8_POPAL</name>
<evidence type="ECO:0000313" key="2">
    <source>
        <dbReference type="Proteomes" id="UP000309997"/>
    </source>
</evidence>
<comment type="caution">
    <text evidence="1">The sequence shown here is derived from an EMBL/GenBank/DDBJ whole genome shotgun (WGS) entry which is preliminary data.</text>
</comment>
<reference evidence="1 2" key="1">
    <citation type="journal article" date="2024" name="Plant Biotechnol. J.">
        <title>Genome and CRISPR/Cas9 system of a widespread forest tree (Populus alba) in the world.</title>
        <authorList>
            <person name="Liu Y.J."/>
            <person name="Jiang P.F."/>
            <person name="Han X.M."/>
            <person name="Li X.Y."/>
            <person name="Wang H.M."/>
            <person name="Wang Y.J."/>
            <person name="Wang X.X."/>
            <person name="Zeng Q.Y."/>
        </authorList>
    </citation>
    <scope>NUCLEOTIDE SEQUENCE [LARGE SCALE GENOMIC DNA]</scope>
    <source>
        <strain evidence="2">cv. PAL-ZL1</strain>
    </source>
</reference>